<organism evidence="4 5">
    <name type="scientific">Rossellomorea vietnamensis</name>
    <dbReference type="NCBI Taxonomy" id="218284"/>
    <lineage>
        <taxon>Bacteria</taxon>
        <taxon>Bacillati</taxon>
        <taxon>Bacillota</taxon>
        <taxon>Bacilli</taxon>
        <taxon>Bacillales</taxon>
        <taxon>Bacillaceae</taxon>
        <taxon>Rossellomorea</taxon>
    </lineage>
</organism>
<gene>
    <name evidence="4" type="ORF">FZC79_10265</name>
</gene>
<dbReference type="InterPro" id="IPR041247">
    <property type="entry name" value="Rad52_fam"/>
</dbReference>
<comment type="caution">
    <text evidence="4">The sequence shown here is derived from an EMBL/GenBank/DDBJ whole genome shotgun (WGS) entry which is preliminary data.</text>
</comment>
<evidence type="ECO:0000313" key="5">
    <source>
        <dbReference type="Proteomes" id="UP000323317"/>
    </source>
</evidence>
<reference evidence="4 5" key="1">
    <citation type="submission" date="2019-08" db="EMBL/GenBank/DDBJ databases">
        <title>Bacillus genomes from the desert of Cuatro Cienegas, Coahuila.</title>
        <authorList>
            <person name="Olmedo-Alvarez G."/>
        </authorList>
    </citation>
    <scope>NUCLEOTIDE SEQUENCE [LARGE SCALE GENOMIC DNA]</scope>
    <source>
        <strain evidence="4 5">CH40_1T</strain>
    </source>
</reference>
<proteinExistence type="inferred from homology"/>
<evidence type="ECO:0000256" key="1">
    <source>
        <dbReference type="ARBA" id="ARBA00006638"/>
    </source>
</evidence>
<keyword evidence="3" id="KW-0234">DNA repair</keyword>
<comment type="similarity">
    <text evidence="1">Belongs to the RAD52 family.</text>
</comment>
<evidence type="ECO:0000313" key="4">
    <source>
        <dbReference type="EMBL" id="TYR75546.1"/>
    </source>
</evidence>
<protein>
    <submittedName>
        <fullName evidence="4">Recombinase</fullName>
    </submittedName>
</protein>
<dbReference type="Pfam" id="PF04098">
    <property type="entry name" value="Rad52_Rad22"/>
    <property type="match status" value="1"/>
</dbReference>
<name>A0A5D4KF57_9BACI</name>
<evidence type="ECO:0000256" key="2">
    <source>
        <dbReference type="ARBA" id="ARBA00022763"/>
    </source>
</evidence>
<accession>A0A5D4KF57</accession>
<dbReference type="AlphaFoldDB" id="A0A5D4KF57"/>
<dbReference type="RefSeq" id="WP_148946724.1">
    <property type="nucleotide sequence ID" value="NZ_VTEH01000006.1"/>
</dbReference>
<keyword evidence="2" id="KW-0227">DNA damage</keyword>
<sequence length="219" mass="25169">MTDIAKQLQRPFPPEEIEFRVQSCGISNGRPWAMVLAYVQARAIQRRLDEVFGWDGWTDEYRSQNNNMICRLGVKTDSGWIYKENGASETQVEAFKGGISAAFKRVAASGYGIGRYLYDLTESFAECQLDKPKNMSGWSKAYDKKEKKNIYWKIPQLPEWALPPLPIEDVIERWKSMGGTEEQFDSTIQKNWGINRDQLKAHHIVALQKLMDGKEKKAV</sequence>
<dbReference type="GO" id="GO:0006281">
    <property type="term" value="P:DNA repair"/>
    <property type="evidence" value="ECO:0007669"/>
    <property type="project" value="UniProtKB-KW"/>
</dbReference>
<dbReference type="EMBL" id="VTEH01000006">
    <property type="protein sequence ID" value="TYR75546.1"/>
    <property type="molecule type" value="Genomic_DNA"/>
</dbReference>
<dbReference type="Proteomes" id="UP000323317">
    <property type="component" value="Unassembled WGS sequence"/>
</dbReference>
<evidence type="ECO:0000256" key="3">
    <source>
        <dbReference type="ARBA" id="ARBA00023204"/>
    </source>
</evidence>